<dbReference type="GO" id="GO:0009513">
    <property type="term" value="C:etioplast"/>
    <property type="evidence" value="ECO:0007669"/>
    <property type="project" value="TreeGrafter"/>
</dbReference>
<evidence type="ECO:0000256" key="1">
    <source>
        <dbReference type="SAM" id="Coils"/>
    </source>
</evidence>
<reference evidence="2" key="1">
    <citation type="submission" date="2018-02" db="EMBL/GenBank/DDBJ databases">
        <title>Rhizophora mucronata_Transcriptome.</title>
        <authorList>
            <person name="Meera S.P."/>
            <person name="Sreeshan A."/>
            <person name="Augustine A."/>
        </authorList>
    </citation>
    <scope>NUCLEOTIDE SEQUENCE</scope>
    <source>
        <tissue evidence="2">Leaf</tissue>
    </source>
</reference>
<feature type="coiled-coil region" evidence="1">
    <location>
        <begin position="39"/>
        <end position="66"/>
    </location>
</feature>
<organism evidence="2">
    <name type="scientific">Rhizophora mucronata</name>
    <name type="common">Asiatic mangrove</name>
    <dbReference type="NCBI Taxonomy" id="61149"/>
    <lineage>
        <taxon>Eukaryota</taxon>
        <taxon>Viridiplantae</taxon>
        <taxon>Streptophyta</taxon>
        <taxon>Embryophyta</taxon>
        <taxon>Tracheophyta</taxon>
        <taxon>Spermatophyta</taxon>
        <taxon>Magnoliopsida</taxon>
        <taxon>eudicotyledons</taxon>
        <taxon>Gunneridae</taxon>
        <taxon>Pentapetalae</taxon>
        <taxon>rosids</taxon>
        <taxon>fabids</taxon>
        <taxon>Malpighiales</taxon>
        <taxon>Rhizophoraceae</taxon>
        <taxon>Rhizophora</taxon>
    </lineage>
</organism>
<dbReference type="InterPro" id="IPR034563">
    <property type="entry name" value="PALE_CRESS"/>
</dbReference>
<dbReference type="GO" id="GO:0009507">
    <property type="term" value="C:chloroplast"/>
    <property type="evidence" value="ECO:0007669"/>
    <property type="project" value="TreeGrafter"/>
</dbReference>
<dbReference type="GO" id="GO:0009965">
    <property type="term" value="P:leaf morphogenesis"/>
    <property type="evidence" value="ECO:0007669"/>
    <property type="project" value="TreeGrafter"/>
</dbReference>
<dbReference type="GO" id="GO:0009537">
    <property type="term" value="C:proplastid"/>
    <property type="evidence" value="ECO:0007669"/>
    <property type="project" value="TreeGrafter"/>
</dbReference>
<dbReference type="GO" id="GO:0009501">
    <property type="term" value="C:amyloplast"/>
    <property type="evidence" value="ECO:0007669"/>
    <property type="project" value="TreeGrafter"/>
</dbReference>
<dbReference type="GO" id="GO:0009509">
    <property type="term" value="C:chromoplast"/>
    <property type="evidence" value="ECO:0007669"/>
    <property type="project" value="TreeGrafter"/>
</dbReference>
<dbReference type="GO" id="GO:0071482">
    <property type="term" value="P:cellular response to light stimulus"/>
    <property type="evidence" value="ECO:0007669"/>
    <property type="project" value="TreeGrafter"/>
</dbReference>
<dbReference type="EMBL" id="GGEC01030246">
    <property type="protein sequence ID" value="MBX10730.1"/>
    <property type="molecule type" value="Transcribed_RNA"/>
</dbReference>
<sequence length="84" mass="9944">MRLKGYPEEEERKIEEYREISMRLKGYPEEDVIKARKLVSSFITAAEEVEEKIEEAAEKGELTELVLMVIWNRLDLARRDVCEL</sequence>
<dbReference type="PANTHER" id="PTHR37219:SF1">
    <property type="entry name" value="PROTEIN PALE CRESS, CHLOROPLASTIC"/>
    <property type="match status" value="1"/>
</dbReference>
<name>A0A2P2KYC6_RHIMU</name>
<evidence type="ECO:0000313" key="2">
    <source>
        <dbReference type="EMBL" id="MBX10730.1"/>
    </source>
</evidence>
<proteinExistence type="predicted"/>
<dbReference type="GO" id="GO:0009658">
    <property type="term" value="P:chloroplast organization"/>
    <property type="evidence" value="ECO:0007669"/>
    <property type="project" value="InterPro"/>
</dbReference>
<keyword evidence="1" id="KW-0175">Coiled coil</keyword>
<dbReference type="AlphaFoldDB" id="A0A2P2KYC6"/>
<dbReference type="GO" id="GO:0010239">
    <property type="term" value="P:chloroplast mRNA processing"/>
    <property type="evidence" value="ECO:0007669"/>
    <property type="project" value="InterPro"/>
</dbReference>
<dbReference type="PANTHER" id="PTHR37219">
    <property type="entry name" value="PROTEIN PALE CRESS, CHLOROPLASTIC"/>
    <property type="match status" value="1"/>
</dbReference>
<accession>A0A2P2KYC6</accession>
<protein>
    <submittedName>
        <fullName evidence="2">Protein PALE CRESSic-like</fullName>
    </submittedName>
</protein>